<evidence type="ECO:0000256" key="2">
    <source>
        <dbReference type="PROSITE-ProRule" id="PRU00259"/>
    </source>
</evidence>
<feature type="repeat" description="ARM" evidence="2">
    <location>
        <begin position="130"/>
        <end position="172"/>
    </location>
</feature>
<evidence type="ECO:0000313" key="4">
    <source>
        <dbReference type="Proteomes" id="UP001318860"/>
    </source>
</evidence>
<organism evidence="3 4">
    <name type="scientific">Rehmannia glutinosa</name>
    <name type="common">Chinese foxglove</name>
    <dbReference type="NCBI Taxonomy" id="99300"/>
    <lineage>
        <taxon>Eukaryota</taxon>
        <taxon>Viridiplantae</taxon>
        <taxon>Streptophyta</taxon>
        <taxon>Embryophyta</taxon>
        <taxon>Tracheophyta</taxon>
        <taxon>Spermatophyta</taxon>
        <taxon>Magnoliopsida</taxon>
        <taxon>eudicotyledons</taxon>
        <taxon>Gunneridae</taxon>
        <taxon>Pentapetalae</taxon>
        <taxon>asterids</taxon>
        <taxon>lamiids</taxon>
        <taxon>Lamiales</taxon>
        <taxon>Orobanchaceae</taxon>
        <taxon>Rehmannieae</taxon>
        <taxon>Rehmannia</taxon>
    </lineage>
</organism>
<dbReference type="PANTHER" id="PTHR46976">
    <property type="entry name" value="PROTEIN ARABIDILLO 1"/>
    <property type="match status" value="1"/>
</dbReference>
<gene>
    <name evidence="3" type="ORF">DH2020_045507</name>
</gene>
<comment type="caution">
    <text evidence="3">The sequence shown here is derived from an EMBL/GenBank/DDBJ whole genome shotgun (WGS) entry which is preliminary data.</text>
</comment>
<evidence type="ECO:0000256" key="1">
    <source>
        <dbReference type="ARBA" id="ARBA00022737"/>
    </source>
</evidence>
<keyword evidence="1" id="KW-0677">Repeat</keyword>
<dbReference type="PANTHER" id="PTHR46976:SF1">
    <property type="entry name" value="PROTEIN ARABIDILLO 1"/>
    <property type="match status" value="1"/>
</dbReference>
<proteinExistence type="predicted"/>
<sequence>MRRLGNVASVRFLTVAWTTNIKWNLVAQQWSKLPHLIGLDVSEQIFPNNVSGLFSSSFSLKVLCALNCPALEEDATFVSNNNREVIQDDGIRLLLNLAQSWQEGLQSEAAKAIASLSLNAKAAKAVVELGGIRTLANLARSVNRLVAEEAAGALWNLSFREELKCAIDEAFGVKALVDLIYQWSRSTGADDKCSIEFASMGGVHALVMLTRSCEVGRVQEQAARALTNLAAHWDTNGHDSAVGQEAGALDALVQLTRSRHDGVRKEAAGALWNLSYDHRNREEMRLVELRHCSSLCRASKMGTVLYDIMFPNSPGKRILELDVALANSCSNASLGLQLRAAGSLWGLSESEAYSIAIDRGGGVAPLIALAQSNAEDVHEVAAGALWNLAFYPSNALHIMEEDGIHALAHLCSSSVSKMARFMSALTLAYMFDGRIDDIALNGTPTDGTSKSVGLDGPRRMAMKHIEDFVMTISDPRLLSAAATSSDPASLVQVTEYARIEEAGQLRCSGDELESFIALLQYPSPALKSCGAFALLQFTIPGGKYAVEHVRLLQNAGAPRVLRLHAAAAEAPLEVKIFARILLRNLEQPHMESLV</sequence>
<name>A0ABR0UEQ0_REHGL</name>
<evidence type="ECO:0000313" key="3">
    <source>
        <dbReference type="EMBL" id="KAK6120751.1"/>
    </source>
</evidence>
<dbReference type="PROSITE" id="PS50176">
    <property type="entry name" value="ARM_REPEAT"/>
    <property type="match status" value="4"/>
</dbReference>
<reference evidence="3 4" key="1">
    <citation type="journal article" date="2021" name="Comput. Struct. Biotechnol. J.">
        <title>De novo genome assembly of the potent medicinal plant Rehmannia glutinosa using nanopore technology.</title>
        <authorList>
            <person name="Ma L."/>
            <person name="Dong C."/>
            <person name="Song C."/>
            <person name="Wang X."/>
            <person name="Zheng X."/>
            <person name="Niu Y."/>
            <person name="Chen S."/>
            <person name="Feng W."/>
        </authorList>
    </citation>
    <scope>NUCLEOTIDE SEQUENCE [LARGE SCALE GENOMIC DNA]</scope>
    <source>
        <strain evidence="3">DH-2019</strain>
    </source>
</reference>
<dbReference type="SUPFAM" id="SSF48371">
    <property type="entry name" value="ARM repeat"/>
    <property type="match status" value="1"/>
</dbReference>
<dbReference type="Gene3D" id="1.25.10.10">
    <property type="entry name" value="Leucine-rich Repeat Variant"/>
    <property type="match status" value="3"/>
</dbReference>
<feature type="repeat" description="ARM" evidence="2">
    <location>
        <begin position="361"/>
        <end position="403"/>
    </location>
</feature>
<accession>A0ABR0UEQ0</accession>
<feature type="repeat" description="ARM" evidence="2">
    <location>
        <begin position="201"/>
        <end position="232"/>
    </location>
</feature>
<dbReference type="EMBL" id="JABTTQ020003015">
    <property type="protein sequence ID" value="KAK6120751.1"/>
    <property type="molecule type" value="Genomic_DNA"/>
</dbReference>
<dbReference type="Proteomes" id="UP001318860">
    <property type="component" value="Unassembled WGS sequence"/>
</dbReference>
<feature type="repeat" description="ARM" evidence="2">
    <location>
        <begin position="247"/>
        <end position="284"/>
    </location>
</feature>
<keyword evidence="4" id="KW-1185">Reference proteome</keyword>
<dbReference type="InterPro" id="IPR000225">
    <property type="entry name" value="Armadillo"/>
</dbReference>
<dbReference type="SMART" id="SM00185">
    <property type="entry name" value="ARM"/>
    <property type="match status" value="5"/>
</dbReference>
<dbReference type="Pfam" id="PF00514">
    <property type="entry name" value="Arm"/>
    <property type="match status" value="4"/>
</dbReference>
<protein>
    <submittedName>
        <fullName evidence="3">Uncharacterized protein</fullName>
    </submittedName>
</protein>
<dbReference type="InterPro" id="IPR011989">
    <property type="entry name" value="ARM-like"/>
</dbReference>
<dbReference type="InterPro" id="IPR016024">
    <property type="entry name" value="ARM-type_fold"/>
</dbReference>